<dbReference type="Gramene" id="OGLUM06G08980.1">
    <property type="protein sequence ID" value="OGLUM06G08980.1"/>
    <property type="gene ID" value="OGLUM06G08980"/>
</dbReference>
<feature type="region of interest" description="Disordered" evidence="1">
    <location>
        <begin position="70"/>
        <end position="98"/>
    </location>
</feature>
<reference evidence="2" key="2">
    <citation type="submission" date="2018-05" db="EMBL/GenBank/DDBJ databases">
        <title>OgluRS3 (Oryza glumaepatula Reference Sequence Version 3).</title>
        <authorList>
            <person name="Zhang J."/>
            <person name="Kudrna D."/>
            <person name="Lee S."/>
            <person name="Talag J."/>
            <person name="Welchert J."/>
            <person name="Wing R.A."/>
        </authorList>
    </citation>
    <scope>NUCLEOTIDE SEQUENCE [LARGE SCALE GENOMIC DNA]</scope>
</reference>
<keyword evidence="3" id="KW-1185">Reference proteome</keyword>
<accession>A0A0E0A768</accession>
<sequence length="279" mass="30607">MVLAHRNYHLKQLEAARRVIVDAEASIRLLDAGIVVTGEEHKRAFSRIRSSTNTIMRVLTYRANVNSVPPLAVPQHRPQAPVPGGQTSSSTGLSGLYQQGSTQAATSQHIAPLPKGFVRPSDVFAGVGPPMQGTCAPRPHVPLGVSIGNEFIPGGSTGVTNHSDLRRRFSYCHTHVELHLLITACLWGLDAGTDLARTKVCVGWGRRRKWRRQWDTGLARSRWEDSDGNHWLRTAAATAGSASLRRRRRLRLHELEGKTVAVAAAAAPRGKRRGIRVRE</sequence>
<name>A0A0E0A768_9ORYZ</name>
<dbReference type="AlphaFoldDB" id="A0A0E0A768"/>
<protein>
    <submittedName>
        <fullName evidence="2">Uncharacterized protein</fullName>
    </submittedName>
</protein>
<evidence type="ECO:0000313" key="2">
    <source>
        <dbReference type="EnsemblPlants" id="OGLUM06G08980.1"/>
    </source>
</evidence>
<feature type="compositionally biased region" description="Low complexity" evidence="1">
    <location>
        <begin position="84"/>
        <end position="98"/>
    </location>
</feature>
<dbReference type="STRING" id="40148.A0A0E0A768"/>
<organism evidence="2">
    <name type="scientific">Oryza glumipatula</name>
    <dbReference type="NCBI Taxonomy" id="40148"/>
    <lineage>
        <taxon>Eukaryota</taxon>
        <taxon>Viridiplantae</taxon>
        <taxon>Streptophyta</taxon>
        <taxon>Embryophyta</taxon>
        <taxon>Tracheophyta</taxon>
        <taxon>Spermatophyta</taxon>
        <taxon>Magnoliopsida</taxon>
        <taxon>Liliopsida</taxon>
        <taxon>Poales</taxon>
        <taxon>Poaceae</taxon>
        <taxon>BOP clade</taxon>
        <taxon>Oryzoideae</taxon>
        <taxon>Oryzeae</taxon>
        <taxon>Oryzinae</taxon>
        <taxon>Oryza</taxon>
    </lineage>
</organism>
<proteinExistence type="predicted"/>
<dbReference type="EnsemblPlants" id="OGLUM06G08980.1">
    <property type="protein sequence ID" value="OGLUM06G08980.1"/>
    <property type="gene ID" value="OGLUM06G08980"/>
</dbReference>
<evidence type="ECO:0000256" key="1">
    <source>
        <dbReference type="SAM" id="MobiDB-lite"/>
    </source>
</evidence>
<evidence type="ECO:0000313" key="3">
    <source>
        <dbReference type="Proteomes" id="UP000026961"/>
    </source>
</evidence>
<dbReference type="Proteomes" id="UP000026961">
    <property type="component" value="Chromosome 6"/>
</dbReference>
<reference evidence="2" key="1">
    <citation type="submission" date="2015-04" db="UniProtKB">
        <authorList>
            <consortium name="EnsemblPlants"/>
        </authorList>
    </citation>
    <scope>IDENTIFICATION</scope>
</reference>
<dbReference type="HOGENOM" id="CLU_998819_0_0_1"/>